<dbReference type="Proteomes" id="UP001254165">
    <property type="component" value="Unassembled WGS sequence"/>
</dbReference>
<proteinExistence type="predicted"/>
<evidence type="ECO:0000256" key="1">
    <source>
        <dbReference type="ARBA" id="ARBA00023125"/>
    </source>
</evidence>
<dbReference type="PRINTS" id="PR00455">
    <property type="entry name" value="HTHTETR"/>
</dbReference>
<dbReference type="EMBL" id="JAUHMF010000001">
    <property type="protein sequence ID" value="MDT8896941.1"/>
    <property type="molecule type" value="Genomic_DNA"/>
</dbReference>
<dbReference type="PROSITE" id="PS50977">
    <property type="entry name" value="HTH_TETR_2"/>
    <property type="match status" value="1"/>
</dbReference>
<dbReference type="Gene3D" id="1.10.357.10">
    <property type="entry name" value="Tetracycline Repressor, domain 2"/>
    <property type="match status" value="1"/>
</dbReference>
<accession>A0ABU3NJA7</accession>
<evidence type="ECO:0000313" key="5">
    <source>
        <dbReference type="Proteomes" id="UP001254165"/>
    </source>
</evidence>
<feature type="domain" description="HTH tetR-type" evidence="3">
    <location>
        <begin position="16"/>
        <end position="76"/>
    </location>
</feature>
<dbReference type="PANTHER" id="PTHR43479:SF7">
    <property type="entry name" value="TETR-FAMILY TRANSCRIPTIONAL REGULATOR"/>
    <property type="match status" value="1"/>
</dbReference>
<protein>
    <submittedName>
        <fullName evidence="4">TetR/AcrR family transcriptional regulator</fullName>
    </submittedName>
</protein>
<evidence type="ECO:0000259" key="3">
    <source>
        <dbReference type="PROSITE" id="PS50977"/>
    </source>
</evidence>
<dbReference type="InterPro" id="IPR001647">
    <property type="entry name" value="HTH_TetR"/>
</dbReference>
<dbReference type="SUPFAM" id="SSF46689">
    <property type="entry name" value="Homeodomain-like"/>
    <property type="match status" value="1"/>
</dbReference>
<name>A0ABU3NJA7_9CHLR</name>
<dbReference type="InterPro" id="IPR023772">
    <property type="entry name" value="DNA-bd_HTH_TetR-type_CS"/>
</dbReference>
<sequence>MSLPSDSTKKIDPRVKRTRNWIRQAFMELLSEKGFHATTVQDITKRAGINRATFYAHFTDKYDLLNFAVREAFKEELERRVLNACHYSTENLRQLMLTVCEFVENHNRHCFNADQQFNALIEEQIRTQIFDLVLHWLGGGTWPLRSVASPEQVATVVSWAIYGLAYQRNRMRPLPPAEAFVDQGLHLIAMLIGEQTKSTTTSSN</sequence>
<comment type="caution">
    <text evidence="4">The sequence shown here is derived from an EMBL/GenBank/DDBJ whole genome shotgun (WGS) entry which is preliminary data.</text>
</comment>
<dbReference type="InterPro" id="IPR050624">
    <property type="entry name" value="HTH-type_Tx_Regulator"/>
</dbReference>
<dbReference type="PROSITE" id="PS01081">
    <property type="entry name" value="HTH_TETR_1"/>
    <property type="match status" value="1"/>
</dbReference>
<organism evidence="4 5">
    <name type="scientific">Thermanaerothrix solaris</name>
    <dbReference type="NCBI Taxonomy" id="3058434"/>
    <lineage>
        <taxon>Bacteria</taxon>
        <taxon>Bacillati</taxon>
        <taxon>Chloroflexota</taxon>
        <taxon>Anaerolineae</taxon>
        <taxon>Anaerolineales</taxon>
        <taxon>Anaerolineaceae</taxon>
        <taxon>Thermanaerothrix</taxon>
    </lineage>
</organism>
<dbReference type="RefSeq" id="WP_315623592.1">
    <property type="nucleotide sequence ID" value="NZ_JAUHMF010000001.1"/>
</dbReference>
<keyword evidence="1 2" id="KW-0238">DNA-binding</keyword>
<dbReference type="PANTHER" id="PTHR43479">
    <property type="entry name" value="ACREF/ENVCD OPERON REPRESSOR-RELATED"/>
    <property type="match status" value="1"/>
</dbReference>
<evidence type="ECO:0000256" key="2">
    <source>
        <dbReference type="PROSITE-ProRule" id="PRU00335"/>
    </source>
</evidence>
<feature type="DNA-binding region" description="H-T-H motif" evidence="2">
    <location>
        <begin position="39"/>
        <end position="58"/>
    </location>
</feature>
<reference evidence="4 5" key="1">
    <citation type="submission" date="2023-07" db="EMBL/GenBank/DDBJ databases">
        <title>Novel species of Thermanaerothrix with wide hydrolytic capabilities.</title>
        <authorList>
            <person name="Zayulina K.S."/>
            <person name="Podosokorskaya O.A."/>
            <person name="Elcheninov A.G."/>
        </authorList>
    </citation>
    <scope>NUCLEOTIDE SEQUENCE [LARGE SCALE GENOMIC DNA]</scope>
    <source>
        <strain evidence="4 5">4228-RoL</strain>
    </source>
</reference>
<dbReference type="Pfam" id="PF00440">
    <property type="entry name" value="TetR_N"/>
    <property type="match status" value="1"/>
</dbReference>
<keyword evidence="5" id="KW-1185">Reference proteome</keyword>
<dbReference type="InterPro" id="IPR009057">
    <property type="entry name" value="Homeodomain-like_sf"/>
</dbReference>
<gene>
    <name evidence="4" type="ORF">QYE77_01595</name>
</gene>
<evidence type="ECO:0000313" key="4">
    <source>
        <dbReference type="EMBL" id="MDT8896941.1"/>
    </source>
</evidence>